<dbReference type="InterPro" id="IPR011006">
    <property type="entry name" value="CheY-like_superfamily"/>
</dbReference>
<name>A0A2D0AMC7_9SPHN</name>
<dbReference type="EMBL" id="NISJ01000009">
    <property type="protein sequence ID" value="OWQ94300.1"/>
    <property type="molecule type" value="Genomic_DNA"/>
</dbReference>
<organism evidence="3 4">
    <name type="scientific">Sphingopyxis witflariensis</name>
    <dbReference type="NCBI Taxonomy" id="173675"/>
    <lineage>
        <taxon>Bacteria</taxon>
        <taxon>Pseudomonadati</taxon>
        <taxon>Pseudomonadota</taxon>
        <taxon>Alphaproteobacteria</taxon>
        <taxon>Sphingomonadales</taxon>
        <taxon>Sphingomonadaceae</taxon>
        <taxon>Sphingopyxis</taxon>
    </lineage>
</organism>
<dbReference type="InterPro" id="IPR001789">
    <property type="entry name" value="Sig_transdc_resp-reg_receiver"/>
</dbReference>
<feature type="domain" description="Response regulatory" evidence="2">
    <location>
        <begin position="2"/>
        <end position="118"/>
    </location>
</feature>
<dbReference type="Gene3D" id="3.40.50.2300">
    <property type="match status" value="1"/>
</dbReference>
<feature type="modified residue" description="4-aspartylphosphate" evidence="1">
    <location>
        <position position="51"/>
    </location>
</feature>
<dbReference type="RefSeq" id="WP_144036790.1">
    <property type="nucleotide sequence ID" value="NZ_NISJ01000009.1"/>
</dbReference>
<dbReference type="PROSITE" id="PS50110">
    <property type="entry name" value="RESPONSE_REGULATORY"/>
    <property type="match status" value="1"/>
</dbReference>
<accession>A0A2D0AMC7</accession>
<evidence type="ECO:0000259" key="2">
    <source>
        <dbReference type="PROSITE" id="PS50110"/>
    </source>
</evidence>
<gene>
    <name evidence="3" type="ORF">CDQ91_15010</name>
</gene>
<keyword evidence="4" id="KW-1185">Reference proteome</keyword>
<protein>
    <recommendedName>
        <fullName evidence="2">Response regulatory domain-containing protein</fullName>
    </recommendedName>
</protein>
<dbReference type="Proteomes" id="UP000197097">
    <property type="component" value="Unassembled WGS sequence"/>
</dbReference>
<evidence type="ECO:0000256" key="1">
    <source>
        <dbReference type="PROSITE-ProRule" id="PRU00169"/>
    </source>
</evidence>
<reference evidence="3 4" key="1">
    <citation type="journal article" date="2002" name="Int. J. Syst. Evol. Microbiol.">
        <title>Sphingopyxis witflariensis sp. nov., isolated from activated sludge.</title>
        <authorList>
            <person name="Kampfer P."/>
            <person name="Witzenberger R."/>
            <person name="Denner E.B."/>
            <person name="Busse H.J."/>
            <person name="Neef A."/>
        </authorList>
    </citation>
    <scope>NUCLEOTIDE SEQUENCE [LARGE SCALE GENOMIC DNA]</scope>
    <source>
        <strain evidence="3 4">DSM 14551</strain>
    </source>
</reference>
<dbReference type="SUPFAM" id="SSF52172">
    <property type="entry name" value="CheY-like"/>
    <property type="match status" value="1"/>
</dbReference>
<comment type="caution">
    <text evidence="3">The sequence shown here is derived from an EMBL/GenBank/DDBJ whole genome shotgun (WGS) entry which is preliminary data.</text>
</comment>
<keyword evidence="1" id="KW-0597">Phosphoprotein</keyword>
<proteinExistence type="predicted"/>
<evidence type="ECO:0000313" key="4">
    <source>
        <dbReference type="Proteomes" id="UP000197097"/>
    </source>
</evidence>
<evidence type="ECO:0000313" key="3">
    <source>
        <dbReference type="EMBL" id="OWQ94300.1"/>
    </source>
</evidence>
<dbReference type="OrthoDB" id="8304377at2"/>
<dbReference type="AlphaFoldDB" id="A0A2D0AMC7"/>
<dbReference type="GO" id="GO:0000160">
    <property type="term" value="P:phosphorelay signal transduction system"/>
    <property type="evidence" value="ECO:0007669"/>
    <property type="project" value="InterPro"/>
</dbReference>
<sequence>MRVLVVEDDAFKMNAIVRLIGSRATTLSKATSLRGAMTALECEAFDFVVLDMAIPSHTSEVGAIDTYSQPVGGLDVLLFLSSNDRTEKIVILTQYPTVEYDRKHVRLRDFVEVLRRDDIYNVVDVLRFGDDEPWSEALLEAIGGIE</sequence>